<comment type="caution">
    <text evidence="2">The sequence shown here is derived from an EMBL/GenBank/DDBJ whole genome shotgun (WGS) entry which is preliminary data.</text>
</comment>
<dbReference type="PANTHER" id="PTHR34703">
    <property type="entry name" value="ANTIPORTER SUBUNIT MNHG2-RELATED"/>
    <property type="match status" value="1"/>
</dbReference>
<dbReference type="NCBIfam" id="NF009314">
    <property type="entry name" value="PRK12674.1-2"/>
    <property type="match status" value="1"/>
</dbReference>
<evidence type="ECO:0000313" key="3">
    <source>
        <dbReference type="Proteomes" id="UP001139028"/>
    </source>
</evidence>
<feature type="transmembrane region" description="Helical" evidence="1">
    <location>
        <begin position="64"/>
        <end position="86"/>
    </location>
</feature>
<dbReference type="InterPro" id="IPR005133">
    <property type="entry name" value="PhaG_MnhG_YufB"/>
</dbReference>
<dbReference type="GO" id="GO:0015385">
    <property type="term" value="F:sodium:proton antiporter activity"/>
    <property type="evidence" value="ECO:0007669"/>
    <property type="project" value="TreeGrafter"/>
</dbReference>
<dbReference type="Pfam" id="PF03334">
    <property type="entry name" value="PhaG_MnhG_YufB"/>
    <property type="match status" value="1"/>
</dbReference>
<keyword evidence="1" id="KW-0472">Membrane</keyword>
<name>A0A9X2ENB8_9GAMM</name>
<keyword evidence="1" id="KW-0812">Transmembrane</keyword>
<sequence length="114" mass="12412">MTFDEIFIALIILMGSFFGFSAALGLLRMPDFYTRMSTSGKGATVCCGLLLAGVALLFNDAQVTARAIAAILFLLLTVPIGVHMIARAAYRAGTPMWRGSGTKYRFKNPMRNIQ</sequence>
<dbReference type="Proteomes" id="UP001139028">
    <property type="component" value="Unassembled WGS sequence"/>
</dbReference>
<evidence type="ECO:0000256" key="1">
    <source>
        <dbReference type="SAM" id="Phobius"/>
    </source>
</evidence>
<feature type="transmembrane region" description="Helical" evidence="1">
    <location>
        <begin position="39"/>
        <end position="58"/>
    </location>
</feature>
<reference evidence="2" key="1">
    <citation type="journal article" date="2022" name="Arch. Microbiol.">
        <title>Microbulbifer okhotskensis sp. nov., isolated from a deep bottom sediment of the Okhotsk Sea.</title>
        <authorList>
            <person name="Romanenko L."/>
            <person name="Kurilenko V."/>
            <person name="Otstavnykh N."/>
            <person name="Velansky P."/>
            <person name="Isaeva M."/>
            <person name="Mikhailov V."/>
        </authorList>
    </citation>
    <scope>NUCLEOTIDE SEQUENCE</scope>
    <source>
        <strain evidence="2">OS29</strain>
    </source>
</reference>
<dbReference type="EMBL" id="JALBWM010000063">
    <property type="protein sequence ID" value="MCO1335437.1"/>
    <property type="molecule type" value="Genomic_DNA"/>
</dbReference>
<protein>
    <submittedName>
        <fullName evidence="2">Monovalent cation/H(+) antiporter subunit G</fullName>
    </submittedName>
</protein>
<keyword evidence="3" id="KW-1185">Reference proteome</keyword>
<organism evidence="2 3">
    <name type="scientific">Microbulbifer okhotskensis</name>
    <dbReference type="NCBI Taxonomy" id="2926617"/>
    <lineage>
        <taxon>Bacteria</taxon>
        <taxon>Pseudomonadati</taxon>
        <taxon>Pseudomonadota</taxon>
        <taxon>Gammaproteobacteria</taxon>
        <taxon>Cellvibrionales</taxon>
        <taxon>Microbulbiferaceae</taxon>
        <taxon>Microbulbifer</taxon>
    </lineage>
</organism>
<keyword evidence="1" id="KW-1133">Transmembrane helix</keyword>
<dbReference type="AlphaFoldDB" id="A0A9X2ENB8"/>
<evidence type="ECO:0000313" key="2">
    <source>
        <dbReference type="EMBL" id="MCO1335437.1"/>
    </source>
</evidence>
<gene>
    <name evidence="2" type="primary">mnhG</name>
    <name evidence="2" type="ORF">MO867_13950</name>
</gene>
<proteinExistence type="predicted"/>
<accession>A0A9X2ENB8</accession>
<dbReference type="RefSeq" id="WP_252469892.1">
    <property type="nucleotide sequence ID" value="NZ_JALBWM010000063.1"/>
</dbReference>
<dbReference type="NCBIfam" id="TIGR01300">
    <property type="entry name" value="CPA3_mnhG_phaG"/>
    <property type="match status" value="1"/>
</dbReference>
<dbReference type="PANTHER" id="PTHR34703:SF1">
    <property type="entry name" value="ANTIPORTER SUBUNIT MNHG2-RELATED"/>
    <property type="match status" value="1"/>
</dbReference>
<feature type="transmembrane region" description="Helical" evidence="1">
    <location>
        <begin position="6"/>
        <end position="27"/>
    </location>
</feature>